<proteinExistence type="predicted"/>
<sequence>MPATEYDGRRQWQPYGEAIAIYKRTNLAGLP</sequence>
<accession>A0A8I1YAQ9</accession>
<organism evidence="1 2">
    <name type="scientific">Bradyrhizobium elkanii</name>
    <dbReference type="NCBI Taxonomy" id="29448"/>
    <lineage>
        <taxon>Bacteria</taxon>
        <taxon>Pseudomonadati</taxon>
        <taxon>Pseudomonadota</taxon>
        <taxon>Alphaproteobacteria</taxon>
        <taxon>Hyphomicrobiales</taxon>
        <taxon>Nitrobacteraceae</taxon>
        <taxon>Bradyrhizobium</taxon>
    </lineage>
</organism>
<dbReference type="EMBL" id="JAFICZ010000001">
    <property type="protein sequence ID" value="MBP1294881.1"/>
    <property type="molecule type" value="Genomic_DNA"/>
</dbReference>
<protein>
    <submittedName>
        <fullName evidence="1">Uncharacterized protein</fullName>
    </submittedName>
</protein>
<evidence type="ECO:0000313" key="1">
    <source>
        <dbReference type="EMBL" id="MBP1294881.1"/>
    </source>
</evidence>
<dbReference type="AlphaFoldDB" id="A0A8I1YAQ9"/>
<evidence type="ECO:0000313" key="2">
    <source>
        <dbReference type="Proteomes" id="UP000673383"/>
    </source>
</evidence>
<gene>
    <name evidence="1" type="ORF">JOH49_004634</name>
</gene>
<dbReference type="Proteomes" id="UP000673383">
    <property type="component" value="Unassembled WGS sequence"/>
</dbReference>
<name>A0A8I1YAQ9_BRAEL</name>
<comment type="caution">
    <text evidence="1">The sequence shown here is derived from an EMBL/GenBank/DDBJ whole genome shotgun (WGS) entry which is preliminary data.</text>
</comment>
<reference evidence="1" key="1">
    <citation type="submission" date="2021-02" db="EMBL/GenBank/DDBJ databases">
        <title>Genomic Encyclopedia of Type Strains, Phase IV (KMG-V): Genome sequencing to study the core and pangenomes of soil and plant-associated prokaryotes.</title>
        <authorList>
            <person name="Whitman W."/>
        </authorList>
    </citation>
    <scope>NUCLEOTIDE SEQUENCE</scope>
    <source>
        <strain evidence="1">USDA 406</strain>
    </source>
</reference>